<dbReference type="Pfam" id="PF01031">
    <property type="entry name" value="Dynamin_M"/>
    <property type="match status" value="1"/>
</dbReference>
<feature type="compositionally biased region" description="Low complexity" evidence="2">
    <location>
        <begin position="268"/>
        <end position="294"/>
    </location>
</feature>
<reference evidence="4 5" key="1">
    <citation type="submission" date="2018-04" db="EMBL/GenBank/DDBJ databases">
        <authorList>
            <person name="Vogel A."/>
        </authorList>
    </citation>
    <scope>NUCLEOTIDE SEQUENCE [LARGE SCALE GENOMIC DNA]</scope>
</reference>
<dbReference type="InterPro" id="IPR020850">
    <property type="entry name" value="GED_dom"/>
</dbReference>
<proteinExistence type="predicted"/>
<dbReference type="GO" id="GO:0005874">
    <property type="term" value="C:microtubule"/>
    <property type="evidence" value="ECO:0007669"/>
    <property type="project" value="TreeGrafter"/>
</dbReference>
<dbReference type="InterPro" id="IPR022812">
    <property type="entry name" value="Dynamin"/>
</dbReference>
<dbReference type="GO" id="GO:0005525">
    <property type="term" value="F:GTP binding"/>
    <property type="evidence" value="ECO:0007669"/>
    <property type="project" value="InterPro"/>
</dbReference>
<dbReference type="SMART" id="SM00302">
    <property type="entry name" value="GED"/>
    <property type="match status" value="1"/>
</dbReference>
<sequence>MSHQCLVSELQLFPVLRKRMDEILRSFLREEFQPLKSRIEDMIEMEMDCINTSHPQFIGGSRAMEMAYQQVNSSRMATSAPVHWRKGVQSTEEIENPTSSARTRSSWGIASIFAGSNPRVSVKQNPISNSFTVPAQSMEEPFSVIHLNKPPNVLIPSETLSDHEAIKVAAMKLLLRSYYDIVRGIIEDFVPKAIMHFLVNHTKRELHNLFLSNLYREDLIEELMQESDEMAMKRKRTRDRYCVLEQAFQTLDALSFETELVEKGYSSSNHLSAAPSSSSSPSDSSSVHSAHSPSFHNPWSC</sequence>
<name>A0A484KRR1_9ASTE</name>
<gene>
    <name evidence="4" type="ORF">CCAM_LOCUS10199</name>
</gene>
<evidence type="ECO:0000313" key="5">
    <source>
        <dbReference type="Proteomes" id="UP000595140"/>
    </source>
</evidence>
<dbReference type="PROSITE" id="PS51388">
    <property type="entry name" value="GED"/>
    <property type="match status" value="1"/>
</dbReference>
<evidence type="ECO:0000313" key="4">
    <source>
        <dbReference type="EMBL" id="VFQ68423.1"/>
    </source>
</evidence>
<feature type="region of interest" description="Disordered" evidence="2">
    <location>
        <begin position="268"/>
        <end position="301"/>
    </location>
</feature>
<keyword evidence="1" id="KW-0505">Motor protein</keyword>
<dbReference type="Proteomes" id="UP000595140">
    <property type="component" value="Unassembled WGS sequence"/>
</dbReference>
<dbReference type="Pfam" id="PF02212">
    <property type="entry name" value="GED"/>
    <property type="match status" value="1"/>
</dbReference>
<evidence type="ECO:0000259" key="3">
    <source>
        <dbReference type="PROSITE" id="PS51388"/>
    </source>
</evidence>
<accession>A0A484KRR1</accession>
<dbReference type="InterPro" id="IPR003130">
    <property type="entry name" value="GED"/>
</dbReference>
<dbReference type="OrthoDB" id="5061070at2759"/>
<dbReference type="EMBL" id="OOIL02000691">
    <property type="protein sequence ID" value="VFQ68423.1"/>
    <property type="molecule type" value="Genomic_DNA"/>
</dbReference>
<dbReference type="GO" id="GO:0003924">
    <property type="term" value="F:GTPase activity"/>
    <property type="evidence" value="ECO:0007669"/>
    <property type="project" value="InterPro"/>
</dbReference>
<dbReference type="GO" id="GO:0008017">
    <property type="term" value="F:microtubule binding"/>
    <property type="evidence" value="ECO:0007669"/>
    <property type="project" value="TreeGrafter"/>
</dbReference>
<dbReference type="Gene3D" id="1.20.120.1240">
    <property type="entry name" value="Dynamin, middle domain"/>
    <property type="match status" value="1"/>
</dbReference>
<dbReference type="AlphaFoldDB" id="A0A484KRR1"/>
<organism evidence="4 5">
    <name type="scientific">Cuscuta campestris</name>
    <dbReference type="NCBI Taxonomy" id="132261"/>
    <lineage>
        <taxon>Eukaryota</taxon>
        <taxon>Viridiplantae</taxon>
        <taxon>Streptophyta</taxon>
        <taxon>Embryophyta</taxon>
        <taxon>Tracheophyta</taxon>
        <taxon>Spermatophyta</taxon>
        <taxon>Magnoliopsida</taxon>
        <taxon>eudicotyledons</taxon>
        <taxon>Gunneridae</taxon>
        <taxon>Pentapetalae</taxon>
        <taxon>asterids</taxon>
        <taxon>lamiids</taxon>
        <taxon>Solanales</taxon>
        <taxon>Convolvulaceae</taxon>
        <taxon>Cuscuteae</taxon>
        <taxon>Cuscuta</taxon>
        <taxon>Cuscuta subgen. Grammica</taxon>
        <taxon>Cuscuta sect. Cleistogrammica</taxon>
    </lineage>
</organism>
<dbReference type="InterPro" id="IPR000375">
    <property type="entry name" value="Dynamin_stalk"/>
</dbReference>
<dbReference type="PANTHER" id="PTHR11566:SF21">
    <property type="entry name" value="DYNAMIN RELATED PROTEIN 1, ISOFORM A"/>
    <property type="match status" value="1"/>
</dbReference>
<keyword evidence="5" id="KW-1185">Reference proteome</keyword>
<dbReference type="GO" id="GO:0016020">
    <property type="term" value="C:membrane"/>
    <property type="evidence" value="ECO:0007669"/>
    <property type="project" value="TreeGrafter"/>
</dbReference>
<evidence type="ECO:0000256" key="1">
    <source>
        <dbReference type="ARBA" id="ARBA00023175"/>
    </source>
</evidence>
<protein>
    <recommendedName>
        <fullName evidence="3">GED domain-containing protein</fullName>
    </recommendedName>
</protein>
<dbReference type="PANTHER" id="PTHR11566">
    <property type="entry name" value="DYNAMIN"/>
    <property type="match status" value="1"/>
</dbReference>
<dbReference type="GO" id="GO:0005737">
    <property type="term" value="C:cytoplasm"/>
    <property type="evidence" value="ECO:0007669"/>
    <property type="project" value="TreeGrafter"/>
</dbReference>
<feature type="domain" description="GED" evidence="3">
    <location>
        <begin position="168"/>
        <end position="259"/>
    </location>
</feature>
<evidence type="ECO:0000256" key="2">
    <source>
        <dbReference type="SAM" id="MobiDB-lite"/>
    </source>
</evidence>